<organism evidence="1 2">
    <name type="scientific">Deinococcus humi</name>
    <dbReference type="NCBI Taxonomy" id="662880"/>
    <lineage>
        <taxon>Bacteria</taxon>
        <taxon>Thermotogati</taxon>
        <taxon>Deinococcota</taxon>
        <taxon>Deinococci</taxon>
        <taxon>Deinococcales</taxon>
        <taxon>Deinococcaceae</taxon>
        <taxon>Deinococcus</taxon>
    </lineage>
</organism>
<sequence length="61" mass="6568">MALRHAGVIVPPRAVVFGVLLCLVLDQTLKARAVREFPLGRFREVIPGVLSLGLIYNIGAA</sequence>
<dbReference type="Proteomes" id="UP000552709">
    <property type="component" value="Unassembled WGS sequence"/>
</dbReference>
<dbReference type="EMBL" id="JACHFL010000010">
    <property type="protein sequence ID" value="MBB5364385.1"/>
    <property type="molecule type" value="Genomic_DNA"/>
</dbReference>
<proteinExistence type="predicted"/>
<protein>
    <submittedName>
        <fullName evidence="1">Signal peptidase II</fullName>
        <ecNumber evidence="1">3.4.23.36</ecNumber>
    </submittedName>
</protein>
<evidence type="ECO:0000313" key="2">
    <source>
        <dbReference type="Proteomes" id="UP000552709"/>
    </source>
</evidence>
<evidence type="ECO:0000313" key="1">
    <source>
        <dbReference type="EMBL" id="MBB5364385.1"/>
    </source>
</evidence>
<name>A0A7W8JWA8_9DEIO</name>
<keyword evidence="2" id="KW-1185">Reference proteome</keyword>
<dbReference type="EC" id="3.4.23.36" evidence="1"/>
<gene>
    <name evidence="1" type="ORF">HNQ08_003497</name>
</gene>
<reference evidence="1 2" key="1">
    <citation type="submission" date="2020-08" db="EMBL/GenBank/DDBJ databases">
        <title>Genomic Encyclopedia of Type Strains, Phase IV (KMG-IV): sequencing the most valuable type-strain genomes for metagenomic binning, comparative biology and taxonomic classification.</title>
        <authorList>
            <person name="Goeker M."/>
        </authorList>
    </citation>
    <scope>NUCLEOTIDE SEQUENCE [LARGE SCALE GENOMIC DNA]</scope>
    <source>
        <strain evidence="1 2">DSM 27939</strain>
    </source>
</reference>
<comment type="caution">
    <text evidence="1">The sequence shown here is derived from an EMBL/GenBank/DDBJ whole genome shotgun (WGS) entry which is preliminary data.</text>
</comment>
<dbReference type="GO" id="GO:0004190">
    <property type="term" value="F:aspartic-type endopeptidase activity"/>
    <property type="evidence" value="ECO:0007669"/>
    <property type="project" value="UniProtKB-EC"/>
</dbReference>
<keyword evidence="1" id="KW-0378">Hydrolase</keyword>
<accession>A0A7W8JWA8</accession>
<dbReference type="AlphaFoldDB" id="A0A7W8JWA8"/>
<dbReference type="RefSeq" id="WP_229790093.1">
    <property type="nucleotide sequence ID" value="NZ_JACHFL010000010.1"/>
</dbReference>